<feature type="region of interest" description="Disordered" evidence="6">
    <location>
        <begin position="97"/>
        <end position="129"/>
    </location>
</feature>
<dbReference type="GO" id="GO:0003723">
    <property type="term" value="F:RNA binding"/>
    <property type="evidence" value="ECO:0007669"/>
    <property type="project" value="TreeGrafter"/>
</dbReference>
<dbReference type="GO" id="GO:0006412">
    <property type="term" value="P:translation"/>
    <property type="evidence" value="ECO:0007669"/>
    <property type="project" value="InterPro"/>
</dbReference>
<dbReference type="Pfam" id="PF00380">
    <property type="entry name" value="Ribosomal_S9"/>
    <property type="match status" value="1"/>
</dbReference>
<proteinExistence type="inferred from homology"/>
<dbReference type="InterPro" id="IPR014721">
    <property type="entry name" value="Ribsml_uS5_D2-typ_fold_subgr"/>
</dbReference>
<dbReference type="GO" id="GO:0022627">
    <property type="term" value="C:cytosolic small ribosomal subunit"/>
    <property type="evidence" value="ECO:0007669"/>
    <property type="project" value="TreeGrafter"/>
</dbReference>
<dbReference type="Proteomes" id="UP000189981">
    <property type="component" value="Unassembled WGS sequence"/>
</dbReference>
<evidence type="ECO:0000256" key="2">
    <source>
        <dbReference type="ARBA" id="ARBA00022980"/>
    </source>
</evidence>
<dbReference type="PROSITE" id="PS00360">
    <property type="entry name" value="RIBOSOMAL_S9"/>
    <property type="match status" value="1"/>
</dbReference>
<dbReference type="RefSeq" id="WP_079702799.1">
    <property type="nucleotide sequence ID" value="NZ_FUYR01000002.1"/>
</dbReference>
<evidence type="ECO:0000256" key="3">
    <source>
        <dbReference type="ARBA" id="ARBA00023274"/>
    </source>
</evidence>
<dbReference type="InterPro" id="IPR020574">
    <property type="entry name" value="Ribosomal_uS9_CS"/>
</dbReference>
<evidence type="ECO:0000256" key="1">
    <source>
        <dbReference type="ARBA" id="ARBA00005251"/>
    </source>
</evidence>
<dbReference type="PANTHER" id="PTHR21569">
    <property type="entry name" value="RIBOSOMAL PROTEIN S9"/>
    <property type="match status" value="1"/>
</dbReference>
<gene>
    <name evidence="7" type="ORF">SAMN05661099_2283</name>
</gene>
<organism evidence="7 8">
    <name type="scientific">Daejeonella lutea</name>
    <dbReference type="NCBI Taxonomy" id="572036"/>
    <lineage>
        <taxon>Bacteria</taxon>
        <taxon>Pseudomonadati</taxon>
        <taxon>Bacteroidota</taxon>
        <taxon>Sphingobacteriia</taxon>
        <taxon>Sphingobacteriales</taxon>
        <taxon>Sphingobacteriaceae</taxon>
        <taxon>Daejeonella</taxon>
    </lineage>
</organism>
<feature type="compositionally biased region" description="Basic residues" evidence="6">
    <location>
        <begin position="115"/>
        <end position="129"/>
    </location>
</feature>
<dbReference type="InterPro" id="IPR020568">
    <property type="entry name" value="Ribosomal_Su5_D2-typ_SF"/>
</dbReference>
<evidence type="ECO:0000313" key="7">
    <source>
        <dbReference type="EMBL" id="SKB69200.1"/>
    </source>
</evidence>
<dbReference type="STRING" id="572036.SAMN05661099_2283"/>
<name>A0A1T5DCG2_9SPHI</name>
<dbReference type="EMBL" id="FUYR01000002">
    <property type="protein sequence ID" value="SKB69200.1"/>
    <property type="molecule type" value="Genomic_DNA"/>
</dbReference>
<dbReference type="FunFam" id="3.30.230.10:FF:000001">
    <property type="entry name" value="30S ribosomal protein S9"/>
    <property type="match status" value="1"/>
</dbReference>
<feature type="compositionally biased region" description="Basic and acidic residues" evidence="6">
    <location>
        <begin position="103"/>
        <end position="114"/>
    </location>
</feature>
<dbReference type="PANTHER" id="PTHR21569:SF1">
    <property type="entry name" value="SMALL RIBOSOMAL SUBUNIT PROTEIN US9M"/>
    <property type="match status" value="1"/>
</dbReference>
<evidence type="ECO:0000256" key="4">
    <source>
        <dbReference type="RuleBase" id="RU003815"/>
    </source>
</evidence>
<reference evidence="8" key="1">
    <citation type="submission" date="2017-02" db="EMBL/GenBank/DDBJ databases">
        <authorList>
            <person name="Varghese N."/>
            <person name="Submissions S."/>
        </authorList>
    </citation>
    <scope>NUCLEOTIDE SEQUENCE [LARGE SCALE GENOMIC DNA]</scope>
    <source>
        <strain evidence="8">DSM 22385</strain>
    </source>
</reference>
<accession>A0A1T5DCG2</accession>
<evidence type="ECO:0000256" key="6">
    <source>
        <dbReference type="SAM" id="MobiDB-lite"/>
    </source>
</evidence>
<dbReference type="NCBIfam" id="NF001099">
    <property type="entry name" value="PRK00132.1"/>
    <property type="match status" value="1"/>
</dbReference>
<comment type="similarity">
    <text evidence="1 4">Belongs to the universal ribosomal protein uS9 family.</text>
</comment>
<dbReference type="AlphaFoldDB" id="A0A1T5DCG2"/>
<keyword evidence="3 4" id="KW-0687">Ribonucleoprotein</keyword>
<dbReference type="Gene3D" id="3.30.230.10">
    <property type="match status" value="1"/>
</dbReference>
<keyword evidence="8" id="KW-1185">Reference proteome</keyword>
<dbReference type="SUPFAM" id="SSF54211">
    <property type="entry name" value="Ribosomal protein S5 domain 2-like"/>
    <property type="match status" value="1"/>
</dbReference>
<dbReference type="InterPro" id="IPR023035">
    <property type="entry name" value="Ribosomal_uS9_bac/plastid"/>
</dbReference>
<keyword evidence="2 4" id="KW-0689">Ribosomal protein</keyword>
<evidence type="ECO:0000313" key="8">
    <source>
        <dbReference type="Proteomes" id="UP000189981"/>
    </source>
</evidence>
<protein>
    <recommendedName>
        <fullName evidence="5">30S ribosomal protein S9</fullName>
    </recommendedName>
</protein>
<evidence type="ECO:0000256" key="5">
    <source>
        <dbReference type="RuleBase" id="RU003816"/>
    </source>
</evidence>
<dbReference type="OrthoDB" id="9803965at2"/>
<dbReference type="InterPro" id="IPR000754">
    <property type="entry name" value="Ribosomal_uS9"/>
</dbReference>
<dbReference type="GO" id="GO:0003735">
    <property type="term" value="F:structural constituent of ribosome"/>
    <property type="evidence" value="ECO:0007669"/>
    <property type="project" value="InterPro"/>
</dbReference>
<sequence length="129" mass="14287">MSTITNTSGRRKTAVARIYLQDGSGTITVNGKDYKEYFPTLPLQYIVTQANEVSETIGKFNVVVNVAGGGVKGQAEAVRLAIAKAIVELDPEKKPSLRAKGIMTRDDRMVERKKPGQKKARKKFQFSKR</sequence>